<accession>A0A6N7IS02</accession>
<sequence>MPEEIKQLYEKRLGRYQATIALEKTDRMPIATGSNYFAEVYSGNTKQETIYDSEKWLRAEEAFIRDFPEVDVLRDNRIWGPLYDAVGCKTYKLPGRDLPPGTQFQFVEDEYMKADEYDVFINNPVEFMMDRLLPRLLGELAEPGTIRARMALLKGGMAQVMMSQIMRNRSVYLEQKLGMPQPMTGFFLAPFDALADAMRGLRGILLDIYRQPDRVLEACDVLVDEMVNLALSTADPLKRYPIFVPTHKACFLSPKQFDTFYWPSFKKTMERLIEAGYTVRAYLEGDWGHHLHHMLELPKGKVLCDIDNQGDVFKAKEVIGNHQCLAGGIPDSMFILGTPQEIRERVKLLCETVGRDGGFIINGGCNIPYDTKPENYRAMIDAIIEYGTYDTRITPAPMVSQPGGSKAPVRLKMVTPWEEKLAELGGVLGDEDLIRKPWELLEIMGYTWIWQWLL</sequence>
<comment type="caution">
    <text evidence="2">The sequence shown here is derived from an EMBL/GenBank/DDBJ whole genome shotgun (WGS) entry which is preliminary data.</text>
</comment>
<gene>
    <name evidence="2" type="ORF">GFC01_10595</name>
</gene>
<dbReference type="GO" id="GO:0006779">
    <property type="term" value="P:porphyrin-containing compound biosynthetic process"/>
    <property type="evidence" value="ECO:0007669"/>
    <property type="project" value="InterPro"/>
</dbReference>
<dbReference type="InterPro" id="IPR038071">
    <property type="entry name" value="UROD/MetE-like_sf"/>
</dbReference>
<dbReference type="Gene3D" id="3.20.20.210">
    <property type="match status" value="1"/>
</dbReference>
<reference evidence="2 3" key="1">
    <citation type="submission" date="2019-10" db="EMBL/GenBank/DDBJ databases">
        <title>Comparative genomics of sulfur disproportionating microorganisms.</title>
        <authorList>
            <person name="Ward L.M."/>
            <person name="Bertran E."/>
            <person name="Johnston D."/>
        </authorList>
    </citation>
    <scope>NUCLEOTIDE SEQUENCE [LARGE SCALE GENOMIC DNA]</scope>
    <source>
        <strain evidence="2 3">DSM 14055</strain>
    </source>
</reference>
<dbReference type="SUPFAM" id="SSF51726">
    <property type="entry name" value="UROD/MetE-like"/>
    <property type="match status" value="1"/>
</dbReference>
<dbReference type="InterPro" id="IPR052024">
    <property type="entry name" value="Methanogen_methyltrans"/>
</dbReference>
<dbReference type="Pfam" id="PF01208">
    <property type="entry name" value="URO-D"/>
    <property type="match status" value="1"/>
</dbReference>
<dbReference type="PANTHER" id="PTHR47099">
    <property type="entry name" value="METHYLCOBAMIDE:COM METHYLTRANSFERASE MTBA"/>
    <property type="match status" value="1"/>
</dbReference>
<dbReference type="RefSeq" id="WP_152947077.1">
    <property type="nucleotide sequence ID" value="NZ_WHYR01000027.1"/>
</dbReference>
<dbReference type="AlphaFoldDB" id="A0A6N7IS02"/>
<dbReference type="OrthoDB" id="9813603at2"/>
<evidence type="ECO:0000259" key="1">
    <source>
        <dbReference type="Pfam" id="PF01208"/>
    </source>
</evidence>
<proteinExistence type="predicted"/>
<organism evidence="2 3">
    <name type="scientific">Desulfofundulus thermobenzoicus</name>
    <dbReference type="NCBI Taxonomy" id="29376"/>
    <lineage>
        <taxon>Bacteria</taxon>
        <taxon>Bacillati</taxon>
        <taxon>Bacillota</taxon>
        <taxon>Clostridia</taxon>
        <taxon>Eubacteriales</taxon>
        <taxon>Peptococcaceae</taxon>
        <taxon>Desulfofundulus</taxon>
    </lineage>
</organism>
<dbReference type="Proteomes" id="UP000441717">
    <property type="component" value="Unassembled WGS sequence"/>
</dbReference>
<feature type="domain" description="Uroporphyrinogen decarboxylase (URO-D)" evidence="1">
    <location>
        <begin position="173"/>
        <end position="386"/>
    </location>
</feature>
<dbReference type="EMBL" id="WHYR01000027">
    <property type="protein sequence ID" value="MQL52701.1"/>
    <property type="molecule type" value="Genomic_DNA"/>
</dbReference>
<keyword evidence="3" id="KW-1185">Reference proteome</keyword>
<dbReference type="PANTHER" id="PTHR47099:SF1">
    <property type="entry name" value="METHYLCOBAMIDE:COM METHYLTRANSFERASE MTBA"/>
    <property type="match status" value="1"/>
</dbReference>
<dbReference type="InterPro" id="IPR000257">
    <property type="entry name" value="Uroporphyrinogen_deCOase"/>
</dbReference>
<name>A0A6N7IS02_9FIRM</name>
<dbReference type="GO" id="GO:0004853">
    <property type="term" value="F:uroporphyrinogen decarboxylase activity"/>
    <property type="evidence" value="ECO:0007669"/>
    <property type="project" value="InterPro"/>
</dbReference>
<evidence type="ECO:0000313" key="2">
    <source>
        <dbReference type="EMBL" id="MQL52701.1"/>
    </source>
</evidence>
<protein>
    <submittedName>
        <fullName evidence="2">Uroporphyrinogen decarboxylase</fullName>
    </submittedName>
</protein>
<evidence type="ECO:0000313" key="3">
    <source>
        <dbReference type="Proteomes" id="UP000441717"/>
    </source>
</evidence>